<evidence type="ECO:0000313" key="4">
    <source>
        <dbReference type="Proteomes" id="UP000195521"/>
    </source>
</evidence>
<keyword evidence="2" id="KW-0472">Membrane</keyword>
<sequence>MMTTSDKEKWKEIHFLIRFNYPFNRFLLLHYQEIFLKGSRTHEIYNKFNKDTSNNAIECCKKFEQTQESQNNKKYTLCKKIANGLKILSGIHYSEARIFSCLHYKYWINNAILNFFCTSEELCNASELSMFSKVQECVINATNDNGCEYDFKNLNWNYVKRMNDQKFLNDYFSNYDIIKKNLSNESSNKQEWKDYLNYIIDLCGRYNEQCLHDVDYWDSDCPNYFKRQDEYDPKKLLSHLECEKIQGSQCEKGKMDSTESSNKKIITFYYLKCKNRYEGKPILCELVPATMEYTDDKDESKAIDMKALDLHTTLSNASGGETIRGQSSEGGKQKHDVTSGLQNIDEENYKNLKEADGKTPYLVLSNDGIKWKIHDNETLDCRNYPYNDTYGLCKRLRELRDEGKYKLNPNPNMEQARSVFETSYENTEGGYDSPNAGSHNKDGNEASHFNTSDYFYILLKTMPFRVGVLIILMLGFFFVFFVYYKFTPVGAWVRSKTGVKNKIYHNYNGKKSQYPPRGGKKAKNTSSKGKRIQIAYQNK</sequence>
<protein>
    <submittedName>
        <fullName evidence="3">Variable surface protein</fullName>
    </submittedName>
</protein>
<evidence type="ECO:0000313" key="3">
    <source>
        <dbReference type="EMBL" id="GAW82747.1"/>
    </source>
</evidence>
<evidence type="ECO:0000256" key="1">
    <source>
        <dbReference type="SAM" id="MobiDB-lite"/>
    </source>
</evidence>
<keyword evidence="4" id="KW-1185">Reference proteome</keyword>
<dbReference type="RefSeq" id="XP_028545336.1">
    <property type="nucleotide sequence ID" value="XM_028689535.1"/>
</dbReference>
<name>A0A1Y1JNE0_PLAGO</name>
<feature type="region of interest" description="Disordered" evidence="1">
    <location>
        <begin position="425"/>
        <end position="444"/>
    </location>
</feature>
<keyword evidence="2" id="KW-0812">Transmembrane</keyword>
<feature type="region of interest" description="Disordered" evidence="1">
    <location>
        <begin position="510"/>
        <end position="531"/>
    </location>
</feature>
<feature type="region of interest" description="Disordered" evidence="1">
    <location>
        <begin position="317"/>
        <end position="337"/>
    </location>
</feature>
<dbReference type="OMA" id="HYKYWIN"/>
<feature type="transmembrane region" description="Helical" evidence="2">
    <location>
        <begin position="466"/>
        <end position="486"/>
    </location>
</feature>
<gene>
    <name evidence="3" type="ORF">PGO_130190</name>
</gene>
<feature type="compositionally biased region" description="Basic residues" evidence="1">
    <location>
        <begin position="518"/>
        <end position="531"/>
    </location>
</feature>
<dbReference type="GeneID" id="39749485"/>
<accession>A0A1Y1JNE0</accession>
<comment type="caution">
    <text evidence="3">The sequence shown here is derived from an EMBL/GenBank/DDBJ whole genome shotgun (WGS) entry which is preliminary data.</text>
</comment>
<dbReference type="EMBL" id="BDQF01000014">
    <property type="protein sequence ID" value="GAW82747.1"/>
    <property type="molecule type" value="Genomic_DNA"/>
</dbReference>
<dbReference type="OrthoDB" id="385588at2759"/>
<dbReference type="AlphaFoldDB" id="A0A1Y1JNE0"/>
<dbReference type="Proteomes" id="UP000195521">
    <property type="component" value="Unassembled WGS sequence"/>
</dbReference>
<feature type="compositionally biased region" description="Polar residues" evidence="1">
    <location>
        <begin position="317"/>
        <end position="330"/>
    </location>
</feature>
<dbReference type="Pfam" id="PF05795">
    <property type="entry name" value="Plasmodium_Vir"/>
    <property type="match status" value="1"/>
</dbReference>
<evidence type="ECO:0000256" key="2">
    <source>
        <dbReference type="SAM" id="Phobius"/>
    </source>
</evidence>
<organism evidence="3 4">
    <name type="scientific">Plasmodium gonderi</name>
    <dbReference type="NCBI Taxonomy" id="77519"/>
    <lineage>
        <taxon>Eukaryota</taxon>
        <taxon>Sar</taxon>
        <taxon>Alveolata</taxon>
        <taxon>Apicomplexa</taxon>
        <taxon>Aconoidasida</taxon>
        <taxon>Haemosporida</taxon>
        <taxon>Plasmodiidae</taxon>
        <taxon>Plasmodium</taxon>
        <taxon>Plasmodium (Plasmodium)</taxon>
    </lineage>
</organism>
<dbReference type="InterPro" id="IPR008780">
    <property type="entry name" value="Plasmodium_Vir"/>
</dbReference>
<keyword evidence="2" id="KW-1133">Transmembrane helix</keyword>
<reference evidence="4" key="1">
    <citation type="submission" date="2017-04" db="EMBL/GenBank/DDBJ databases">
        <title>Plasmodium gonderi genome.</title>
        <authorList>
            <person name="Arisue N."/>
            <person name="Honma H."/>
            <person name="Kawai S."/>
            <person name="Tougan T."/>
            <person name="Tanabe K."/>
            <person name="Horii T."/>
        </authorList>
    </citation>
    <scope>NUCLEOTIDE SEQUENCE [LARGE SCALE GENOMIC DNA]</scope>
    <source>
        <strain evidence="4">ATCC 30045</strain>
    </source>
</reference>
<proteinExistence type="predicted"/>